<dbReference type="Proteomes" id="UP000266389">
    <property type="component" value="Unassembled WGS sequence"/>
</dbReference>
<dbReference type="EMBL" id="PHFL01000076">
    <property type="protein sequence ID" value="RFM22790.1"/>
    <property type="molecule type" value="Genomic_DNA"/>
</dbReference>
<protein>
    <recommendedName>
        <fullName evidence="5">16S rRNA (cytosine(967)-C(5))-methyltransferase</fullName>
        <ecNumber evidence="5">2.1.1.176</ecNumber>
    </recommendedName>
    <alternativeName>
        <fullName evidence="15">16S rRNA m5C967 methyltransferase</fullName>
    </alternativeName>
    <alternativeName>
        <fullName evidence="16">rRNA (cytosine-C(5)-)-methyltransferase RsmB</fullName>
    </alternativeName>
</protein>
<dbReference type="NCBIfam" id="NF011494">
    <property type="entry name" value="PRK14902.1"/>
    <property type="match status" value="1"/>
</dbReference>
<dbReference type="Gene3D" id="3.30.70.1170">
    <property type="entry name" value="Sun protein, domain 3"/>
    <property type="match status" value="1"/>
</dbReference>
<dbReference type="PRINTS" id="PR02008">
    <property type="entry name" value="RCMTFAMILY"/>
</dbReference>
<dbReference type="GO" id="GO:0006353">
    <property type="term" value="P:DNA-templated transcription termination"/>
    <property type="evidence" value="ECO:0007669"/>
    <property type="project" value="InterPro"/>
</dbReference>
<keyword evidence="9 18" id="KW-0808">Transferase</keyword>
<evidence type="ECO:0000256" key="1">
    <source>
        <dbReference type="ARBA" id="ARBA00002724"/>
    </source>
</evidence>
<feature type="domain" description="SAM-dependent MTase RsmB/NOP-type" evidence="19">
    <location>
        <begin position="170"/>
        <end position="441"/>
    </location>
</feature>
<comment type="catalytic activity">
    <reaction evidence="17">
        <text>cytidine(967) in 16S rRNA + S-adenosyl-L-methionine = 5-methylcytidine(967) in 16S rRNA + S-adenosyl-L-homocysteine + H(+)</text>
        <dbReference type="Rhea" id="RHEA:42748"/>
        <dbReference type="Rhea" id="RHEA-COMP:10219"/>
        <dbReference type="Rhea" id="RHEA-COMP:10220"/>
        <dbReference type="ChEBI" id="CHEBI:15378"/>
        <dbReference type="ChEBI" id="CHEBI:57856"/>
        <dbReference type="ChEBI" id="CHEBI:59789"/>
        <dbReference type="ChEBI" id="CHEBI:74483"/>
        <dbReference type="ChEBI" id="CHEBI:82748"/>
        <dbReference type="EC" id="2.1.1.176"/>
    </reaction>
</comment>
<dbReference type="PROSITE" id="PS01153">
    <property type="entry name" value="NOL1_NOP2_SUN"/>
    <property type="match status" value="1"/>
</dbReference>
<keyword evidence="14" id="KW-0804">Transcription</keyword>
<feature type="binding site" evidence="18">
    <location>
        <begin position="257"/>
        <end position="263"/>
    </location>
    <ligand>
        <name>S-adenosyl-L-methionine</name>
        <dbReference type="ChEBI" id="CHEBI:59789"/>
    </ligand>
</feature>
<keyword evidence="6" id="KW-0963">Cytoplasm</keyword>
<dbReference type="GO" id="GO:0008649">
    <property type="term" value="F:rRNA methyltransferase activity"/>
    <property type="evidence" value="ECO:0007669"/>
    <property type="project" value="InterPro"/>
</dbReference>
<evidence type="ECO:0000256" key="18">
    <source>
        <dbReference type="PROSITE-ProRule" id="PRU01023"/>
    </source>
</evidence>
<dbReference type="InterPro" id="IPR029063">
    <property type="entry name" value="SAM-dependent_MTases_sf"/>
</dbReference>
<name>A0A395LVP7_9BACT</name>
<dbReference type="Gene3D" id="3.40.50.150">
    <property type="entry name" value="Vaccinia Virus protein VP39"/>
    <property type="match status" value="1"/>
</dbReference>
<dbReference type="InterPro" id="IPR004573">
    <property type="entry name" value="rRNA_ssu_MeTfrase_B"/>
</dbReference>
<dbReference type="Pfam" id="PF22458">
    <property type="entry name" value="RsmF-B_ferredox"/>
    <property type="match status" value="1"/>
</dbReference>
<dbReference type="EC" id="2.1.1.176" evidence="5"/>
<comment type="function">
    <text evidence="1">Specifically methylates the cytosine at position 967 (m5C967) of 16S rRNA.</text>
</comment>
<evidence type="ECO:0000256" key="15">
    <source>
        <dbReference type="ARBA" id="ARBA00030399"/>
    </source>
</evidence>
<dbReference type="GO" id="GO:0005737">
    <property type="term" value="C:cytoplasm"/>
    <property type="evidence" value="ECO:0007669"/>
    <property type="project" value="UniProtKB-SubCell"/>
</dbReference>
<dbReference type="SUPFAM" id="SSF53335">
    <property type="entry name" value="S-adenosyl-L-methionine-dependent methyltransferases"/>
    <property type="match status" value="1"/>
</dbReference>
<feature type="binding site" evidence="18">
    <location>
        <position position="308"/>
    </location>
    <ligand>
        <name>S-adenosyl-L-methionine</name>
        <dbReference type="ChEBI" id="CHEBI:59789"/>
    </ligand>
</feature>
<evidence type="ECO:0000256" key="5">
    <source>
        <dbReference type="ARBA" id="ARBA00012140"/>
    </source>
</evidence>
<dbReference type="InterPro" id="IPR023267">
    <property type="entry name" value="RCMT"/>
</dbReference>
<evidence type="ECO:0000256" key="9">
    <source>
        <dbReference type="ARBA" id="ARBA00022679"/>
    </source>
</evidence>
<dbReference type="PANTHER" id="PTHR22807">
    <property type="entry name" value="NOP2 YEAST -RELATED NOL1/NOP2/FMU SUN DOMAIN-CONTAINING"/>
    <property type="match status" value="1"/>
</dbReference>
<dbReference type="InterPro" id="IPR011605">
    <property type="entry name" value="NusB_fam"/>
</dbReference>
<dbReference type="SUPFAM" id="SSF48013">
    <property type="entry name" value="NusB-like"/>
    <property type="match status" value="1"/>
</dbReference>
<comment type="caution">
    <text evidence="20">The sequence shown here is derived from an EMBL/GenBank/DDBJ whole genome shotgun (WGS) entry which is preliminary data.</text>
</comment>
<dbReference type="InterPro" id="IPR001678">
    <property type="entry name" value="MeTrfase_RsmB-F_NOP2_dom"/>
</dbReference>
<dbReference type="PROSITE" id="PS51686">
    <property type="entry name" value="SAM_MT_RSMB_NOP"/>
    <property type="match status" value="1"/>
</dbReference>
<comment type="similarity">
    <text evidence="3">Belongs to the NusB family.</text>
</comment>
<feature type="active site" description="Nucleophile" evidence="18">
    <location>
        <position position="377"/>
    </location>
</feature>
<evidence type="ECO:0000313" key="20">
    <source>
        <dbReference type="EMBL" id="RFM22790.1"/>
    </source>
</evidence>
<dbReference type="Pfam" id="PF01029">
    <property type="entry name" value="NusB"/>
    <property type="match status" value="1"/>
</dbReference>
<dbReference type="Pfam" id="PF01189">
    <property type="entry name" value="Methyltr_RsmB-F"/>
    <property type="match status" value="1"/>
</dbReference>
<dbReference type="Gene3D" id="1.10.940.10">
    <property type="entry name" value="NusB-like"/>
    <property type="match status" value="1"/>
</dbReference>
<evidence type="ECO:0000256" key="2">
    <source>
        <dbReference type="ARBA" id="ARBA00004496"/>
    </source>
</evidence>
<evidence type="ECO:0000256" key="10">
    <source>
        <dbReference type="ARBA" id="ARBA00022691"/>
    </source>
</evidence>
<evidence type="ECO:0000313" key="21">
    <source>
        <dbReference type="Proteomes" id="UP000266389"/>
    </source>
</evidence>
<organism evidence="20 21">
    <name type="scientific">Candidatus Thermochlorobacter aerophilus</name>
    <dbReference type="NCBI Taxonomy" id="1868324"/>
    <lineage>
        <taxon>Bacteria</taxon>
        <taxon>Pseudomonadati</taxon>
        <taxon>Chlorobiota</taxon>
        <taxon>Chlorobiia</taxon>
        <taxon>Chlorobiales</taxon>
        <taxon>Candidatus Thermochlorobacteriaceae</taxon>
        <taxon>Candidatus Thermochlorobacter</taxon>
    </lineage>
</organism>
<proteinExistence type="inferred from homology"/>
<dbReference type="CDD" id="cd02440">
    <property type="entry name" value="AdoMet_MTases"/>
    <property type="match status" value="1"/>
</dbReference>
<evidence type="ECO:0000256" key="3">
    <source>
        <dbReference type="ARBA" id="ARBA00005952"/>
    </source>
</evidence>
<dbReference type="FunFam" id="3.40.50.150:FF:000022">
    <property type="entry name" value="Ribosomal RNA small subunit methyltransferase B"/>
    <property type="match status" value="1"/>
</dbReference>
<keyword evidence="7" id="KW-0698">rRNA processing</keyword>
<keyword evidence="13" id="KW-0805">Transcription regulation</keyword>
<dbReference type="AlphaFoldDB" id="A0A395LVP7"/>
<evidence type="ECO:0000259" key="19">
    <source>
        <dbReference type="PROSITE" id="PS51686"/>
    </source>
</evidence>
<dbReference type="NCBIfam" id="TIGR01951">
    <property type="entry name" value="nusB"/>
    <property type="match status" value="1"/>
</dbReference>
<comment type="similarity">
    <text evidence="4 18">Belongs to the class I-like SAM-binding methyltransferase superfamily. RsmB/NOP family.</text>
</comment>
<evidence type="ECO:0000256" key="12">
    <source>
        <dbReference type="ARBA" id="ARBA00022884"/>
    </source>
</evidence>
<evidence type="ECO:0000256" key="7">
    <source>
        <dbReference type="ARBA" id="ARBA00022552"/>
    </source>
</evidence>
<dbReference type="InterPro" id="IPR018314">
    <property type="entry name" value="RsmB/NOL1/NOP2-like_CS"/>
</dbReference>
<keyword evidence="11" id="KW-0889">Transcription antitermination</keyword>
<comment type="subcellular location">
    <subcellularLocation>
        <location evidence="2">Cytoplasm</location>
    </subcellularLocation>
</comment>
<dbReference type="PANTHER" id="PTHR22807:SF61">
    <property type="entry name" value="NOL1_NOP2_SUN FAMILY PROTEIN _ ANTITERMINATION NUSB DOMAIN-CONTAINING PROTEIN"/>
    <property type="match status" value="1"/>
</dbReference>
<evidence type="ECO:0000256" key="17">
    <source>
        <dbReference type="ARBA" id="ARBA00047283"/>
    </source>
</evidence>
<dbReference type="InterPro" id="IPR054728">
    <property type="entry name" value="RsmB-like_ferredoxin"/>
</dbReference>
<keyword evidence="10 18" id="KW-0949">S-adenosyl-L-methionine</keyword>
<dbReference type="InterPro" id="IPR006027">
    <property type="entry name" value="NusB_RsmB_TIM44"/>
</dbReference>
<accession>A0A395LVP7</accession>
<evidence type="ECO:0000256" key="14">
    <source>
        <dbReference type="ARBA" id="ARBA00023163"/>
    </source>
</evidence>
<dbReference type="InterPro" id="IPR035926">
    <property type="entry name" value="NusB-like_sf"/>
</dbReference>
<evidence type="ECO:0000256" key="13">
    <source>
        <dbReference type="ARBA" id="ARBA00023015"/>
    </source>
</evidence>
<evidence type="ECO:0000256" key="8">
    <source>
        <dbReference type="ARBA" id="ARBA00022603"/>
    </source>
</evidence>
<dbReference type="GO" id="GO:0003723">
    <property type="term" value="F:RNA binding"/>
    <property type="evidence" value="ECO:0007669"/>
    <property type="project" value="UniProtKB-UniRule"/>
</dbReference>
<evidence type="ECO:0000256" key="6">
    <source>
        <dbReference type="ARBA" id="ARBA00022490"/>
    </source>
</evidence>
<keyword evidence="12 18" id="KW-0694">RNA-binding</keyword>
<gene>
    <name evidence="20" type="primary">rsmB</name>
    <name evidence="20" type="ORF">D0433_14415</name>
</gene>
<dbReference type="InterPro" id="IPR049560">
    <property type="entry name" value="MeTrfase_RsmB-F_NOP2_cat"/>
</dbReference>
<sequence>MTAREIAVKVLREIELNKAKSDTVINNYFNQSSLERVDKAFAMEMVYGTLRERAKIDHIIEQFYNHDYKKMDVDIRNILRVGVYQLFYLTKVPKWAAVNESVELAKKMRNQFLGNLVNGVLRNISNNIETINFKVKGGTFADQIALQYSHPKWLLERWLSRFSLHEVQDLMTSNNTPPKISFRVNSLKTTIAEVEQMLAEKQVAYRKSLLENFVIPEKFFDMEELLKMGYVSVQSEAQAIACMLLGAQPNERILDMCAAPGGKSSYLAEQMRNTGKILALDLYNNKLQDLMKLAHTLGISIIETVKCDARTFQPHEKFDRVLLDAPCSGTGVLSRRAELRWRLSPNDISTMAKLQRELLDNATRCVKDDGVIVYSTCSIEPEENQQLIDAFLHDRPDWMIQDAKEVLPPTLHHLVNTQGAVEILPHLHHLDGAYAVRLVRR</sequence>
<evidence type="ECO:0000256" key="4">
    <source>
        <dbReference type="ARBA" id="ARBA00007494"/>
    </source>
</evidence>
<dbReference type="GO" id="GO:0031564">
    <property type="term" value="P:transcription antitermination"/>
    <property type="evidence" value="ECO:0007669"/>
    <property type="project" value="UniProtKB-KW"/>
</dbReference>
<dbReference type="NCBIfam" id="TIGR00563">
    <property type="entry name" value="rsmB"/>
    <property type="match status" value="1"/>
</dbReference>
<feature type="binding site" evidence="18">
    <location>
        <position position="281"/>
    </location>
    <ligand>
        <name>S-adenosyl-L-methionine</name>
        <dbReference type="ChEBI" id="CHEBI:59789"/>
    </ligand>
</feature>
<feature type="binding site" evidence="18">
    <location>
        <position position="324"/>
    </location>
    <ligand>
        <name>S-adenosyl-L-methionine</name>
        <dbReference type="ChEBI" id="CHEBI:59789"/>
    </ligand>
</feature>
<reference evidence="20 21" key="1">
    <citation type="journal article" date="2011" name="ISME J.">
        <title>Community ecology of hot spring cyanobacterial mats: predominant populations and their functional potential.</title>
        <authorList>
            <person name="Klatt C.G."/>
            <person name="Wood J.M."/>
            <person name="Rusch D.B."/>
            <person name="Bateson M.M."/>
            <person name="Hamamura N."/>
            <person name="Heidelberg J.F."/>
            <person name="Grossman A.R."/>
            <person name="Bhaya D."/>
            <person name="Cohan F.M."/>
            <person name="Kuhl M."/>
            <person name="Bryant D.A."/>
            <person name="Ward D.M."/>
        </authorList>
    </citation>
    <scope>NUCLEOTIDE SEQUENCE [LARGE SCALE GENOMIC DNA]</scope>
    <source>
        <strain evidence="20">OS</strain>
    </source>
</reference>
<evidence type="ECO:0000256" key="11">
    <source>
        <dbReference type="ARBA" id="ARBA00022814"/>
    </source>
</evidence>
<evidence type="ECO:0000256" key="16">
    <source>
        <dbReference type="ARBA" id="ARBA00031088"/>
    </source>
</evidence>
<keyword evidence="8 18" id="KW-0489">Methyltransferase</keyword>